<gene>
    <name evidence="1" type="ORF">HNP81_004349</name>
</gene>
<organism evidence="1 2">
    <name type="scientific">Peribacillus huizhouensis</name>
    <dbReference type="NCBI Taxonomy" id="1501239"/>
    <lineage>
        <taxon>Bacteria</taxon>
        <taxon>Bacillati</taxon>
        <taxon>Bacillota</taxon>
        <taxon>Bacilli</taxon>
        <taxon>Bacillales</taxon>
        <taxon>Bacillaceae</taxon>
        <taxon>Peribacillus</taxon>
    </lineage>
</organism>
<accession>A0ABR6CVH3</accession>
<protein>
    <submittedName>
        <fullName evidence="1">Uncharacterized protein</fullName>
    </submittedName>
</protein>
<keyword evidence="2" id="KW-1185">Reference proteome</keyword>
<reference evidence="1 2" key="1">
    <citation type="submission" date="2020-08" db="EMBL/GenBank/DDBJ databases">
        <title>Genomic Encyclopedia of Type Strains, Phase IV (KMG-IV): sequencing the most valuable type-strain genomes for metagenomic binning, comparative biology and taxonomic classification.</title>
        <authorList>
            <person name="Goeker M."/>
        </authorList>
    </citation>
    <scope>NUCLEOTIDE SEQUENCE [LARGE SCALE GENOMIC DNA]</scope>
    <source>
        <strain evidence="1 2">DSM 105481</strain>
    </source>
</reference>
<evidence type="ECO:0000313" key="1">
    <source>
        <dbReference type="EMBL" id="MBA9029027.1"/>
    </source>
</evidence>
<dbReference type="Proteomes" id="UP000626697">
    <property type="component" value="Unassembled WGS sequence"/>
</dbReference>
<evidence type="ECO:0000313" key="2">
    <source>
        <dbReference type="Proteomes" id="UP000626697"/>
    </source>
</evidence>
<proteinExistence type="predicted"/>
<comment type="caution">
    <text evidence="1">The sequence shown here is derived from an EMBL/GenBank/DDBJ whole genome shotgun (WGS) entry which is preliminary data.</text>
</comment>
<sequence length="37" mass="3977">MKKKLLTLMIVMIGAISLFTGVASGTCNRTTTGNFTR</sequence>
<name>A0ABR6CVH3_9BACI</name>
<dbReference type="EMBL" id="JACJHX010000023">
    <property type="protein sequence ID" value="MBA9029027.1"/>
    <property type="molecule type" value="Genomic_DNA"/>
</dbReference>